<dbReference type="PANTHER" id="PTHR47981:SF20">
    <property type="entry name" value="RAS-RELATED PROTEIN RAB-7A"/>
    <property type="match status" value="1"/>
</dbReference>
<evidence type="ECO:0000256" key="1">
    <source>
        <dbReference type="ARBA" id="ARBA00006270"/>
    </source>
</evidence>
<dbReference type="OrthoDB" id="9989112at2759"/>
<dbReference type="EMBL" id="BDIP01000984">
    <property type="protein sequence ID" value="GIQ83270.1"/>
    <property type="molecule type" value="Genomic_DNA"/>
</dbReference>
<sequence>MSSRNLKLVILGDSSVGKTSLMRRFVNNDFSNAYKATIGLDFLNKSVLVRETNEDGTEGPETKVQLAIWDTAGQESFSQISVASLRGADACMLVFDLSRPSTVDSLNRWRSSLDDALCIGDGDDDSEMESDGEGGERERIPFPLVVIANKVDDIESTRIVKPLLVRAQGALSDARHIVEVFAASAKAGDGVDTAFERAALLGLKRQRELNQSNE</sequence>
<dbReference type="PROSITE" id="PS51419">
    <property type="entry name" value="RAB"/>
    <property type="match status" value="1"/>
</dbReference>
<dbReference type="PANTHER" id="PTHR47981">
    <property type="entry name" value="RAB FAMILY"/>
    <property type="match status" value="1"/>
</dbReference>
<dbReference type="GO" id="GO:0005525">
    <property type="term" value="F:GTP binding"/>
    <property type="evidence" value="ECO:0007669"/>
    <property type="project" value="UniProtKB-KW"/>
</dbReference>
<dbReference type="GO" id="GO:0090385">
    <property type="term" value="P:phagosome-lysosome fusion"/>
    <property type="evidence" value="ECO:0007669"/>
    <property type="project" value="TreeGrafter"/>
</dbReference>
<dbReference type="NCBIfam" id="TIGR00231">
    <property type="entry name" value="small_GTP"/>
    <property type="match status" value="1"/>
</dbReference>
<dbReference type="PRINTS" id="PR00449">
    <property type="entry name" value="RASTRNSFRMNG"/>
</dbReference>
<reference evidence="4 6" key="2">
    <citation type="journal article" date="2018" name="PLoS ONE">
        <title>The draft genome of Kipferlia bialata reveals reductive genome evolution in fornicate parasites.</title>
        <authorList>
            <person name="Tanifuji G."/>
            <person name="Takabayashi S."/>
            <person name="Kume K."/>
            <person name="Takagi M."/>
            <person name="Nakayama T."/>
            <person name="Kamikawa R."/>
            <person name="Inagaki Y."/>
            <person name="Hashimoto T."/>
        </authorList>
    </citation>
    <scope>NUCLEOTIDE SEQUENCE [LARGE SCALE GENOMIC DNA]</scope>
    <source>
        <strain evidence="4">NY0173</strain>
    </source>
</reference>
<dbReference type="GO" id="GO:0005764">
    <property type="term" value="C:lysosome"/>
    <property type="evidence" value="ECO:0007669"/>
    <property type="project" value="TreeGrafter"/>
</dbReference>
<dbReference type="Gene3D" id="3.40.50.300">
    <property type="entry name" value="P-loop containing nucleotide triphosphate hydrolases"/>
    <property type="match status" value="1"/>
</dbReference>
<organism evidence="4 6">
    <name type="scientific">Kipferlia bialata</name>
    <dbReference type="NCBI Taxonomy" id="797122"/>
    <lineage>
        <taxon>Eukaryota</taxon>
        <taxon>Metamonada</taxon>
        <taxon>Carpediemonas-like organisms</taxon>
        <taxon>Kipferlia</taxon>
    </lineage>
</organism>
<comment type="caution">
    <text evidence="4">The sequence shown here is derived from an EMBL/GenBank/DDBJ whole genome shotgun (WGS) entry which is preliminary data.</text>
</comment>
<evidence type="ECO:0000313" key="5">
    <source>
        <dbReference type="EMBL" id="GIQ84366.1"/>
    </source>
</evidence>
<dbReference type="AlphaFoldDB" id="A0A9K3CVN1"/>
<evidence type="ECO:0000256" key="3">
    <source>
        <dbReference type="ARBA" id="ARBA00023134"/>
    </source>
</evidence>
<protein>
    <submittedName>
        <fullName evidence="4">Small GTPase superfamily, Rho type</fullName>
    </submittedName>
</protein>
<gene>
    <name evidence="4" type="ORF">KIPB_004563</name>
    <name evidence="5" type="ORF">KIPB_005842</name>
</gene>
<evidence type="ECO:0000313" key="4">
    <source>
        <dbReference type="EMBL" id="GIQ83270.1"/>
    </source>
</evidence>
<comment type="similarity">
    <text evidence="1">Belongs to the small GTPase superfamily. Rab family.</text>
</comment>
<dbReference type="GO" id="GO:0003924">
    <property type="term" value="F:GTPase activity"/>
    <property type="evidence" value="ECO:0007669"/>
    <property type="project" value="InterPro"/>
</dbReference>
<dbReference type="InterPro" id="IPR001806">
    <property type="entry name" value="Small_GTPase"/>
</dbReference>
<accession>A0A9K3CVN1</accession>
<name>A0A9K3CVN1_9EUKA</name>
<evidence type="ECO:0000256" key="2">
    <source>
        <dbReference type="ARBA" id="ARBA00022741"/>
    </source>
</evidence>
<dbReference type="GO" id="GO:0005770">
    <property type="term" value="C:late endosome"/>
    <property type="evidence" value="ECO:0007669"/>
    <property type="project" value="TreeGrafter"/>
</dbReference>
<dbReference type="Pfam" id="PF00071">
    <property type="entry name" value="Ras"/>
    <property type="match status" value="1"/>
</dbReference>
<dbReference type="SMART" id="SM00175">
    <property type="entry name" value="RAB"/>
    <property type="match status" value="1"/>
</dbReference>
<keyword evidence="6" id="KW-1185">Reference proteome</keyword>
<reference evidence="4" key="1">
    <citation type="submission" date="2016-10" db="EMBL/GenBank/DDBJ databases">
        <authorList>
            <person name="Tanifuji G."/>
            <person name="Kume K."/>
            <person name="Nakayama T."/>
            <person name="Takabayashi S."/>
            <person name="Hashimoto T."/>
        </authorList>
    </citation>
    <scope>NUCLEOTIDE SEQUENCE</scope>
    <source>
        <strain evidence="4">NY0173</strain>
    </source>
</reference>
<dbReference type="InterPro" id="IPR027417">
    <property type="entry name" value="P-loop_NTPase"/>
</dbReference>
<dbReference type="SMART" id="SM00174">
    <property type="entry name" value="RHO"/>
    <property type="match status" value="1"/>
</dbReference>
<dbReference type="SUPFAM" id="SSF52540">
    <property type="entry name" value="P-loop containing nucleoside triphosphate hydrolases"/>
    <property type="match status" value="1"/>
</dbReference>
<dbReference type="InterPro" id="IPR005225">
    <property type="entry name" value="Small_GTP-bd"/>
</dbReference>
<proteinExistence type="inferred from homology"/>
<dbReference type="EMBL" id="BDIP01001421">
    <property type="protein sequence ID" value="GIQ84366.1"/>
    <property type="molecule type" value="Genomic_DNA"/>
</dbReference>
<feature type="non-terminal residue" evidence="4">
    <location>
        <position position="1"/>
    </location>
</feature>
<dbReference type="Proteomes" id="UP000265618">
    <property type="component" value="Unassembled WGS sequence"/>
</dbReference>
<keyword evidence="2" id="KW-0547">Nucleotide-binding</keyword>
<dbReference type="PROSITE" id="PS51421">
    <property type="entry name" value="RAS"/>
    <property type="match status" value="1"/>
</dbReference>
<evidence type="ECO:0000313" key="6">
    <source>
        <dbReference type="Proteomes" id="UP000265618"/>
    </source>
</evidence>
<dbReference type="GO" id="GO:0045335">
    <property type="term" value="C:phagocytic vesicle"/>
    <property type="evidence" value="ECO:0007669"/>
    <property type="project" value="TreeGrafter"/>
</dbReference>
<keyword evidence="3" id="KW-0342">GTP-binding</keyword>
<dbReference type="SMART" id="SM00173">
    <property type="entry name" value="RAS"/>
    <property type="match status" value="1"/>
</dbReference>